<organism evidence="3 4">
    <name type="scientific">Babesia divergens</name>
    <dbReference type="NCBI Taxonomy" id="32595"/>
    <lineage>
        <taxon>Eukaryota</taxon>
        <taxon>Sar</taxon>
        <taxon>Alveolata</taxon>
        <taxon>Apicomplexa</taxon>
        <taxon>Aconoidasida</taxon>
        <taxon>Piroplasmida</taxon>
        <taxon>Babesiidae</taxon>
        <taxon>Babesia</taxon>
    </lineage>
</organism>
<feature type="transmembrane region" description="Helical" evidence="2">
    <location>
        <begin position="108"/>
        <end position="134"/>
    </location>
</feature>
<accession>A0AAD9LJ21</accession>
<evidence type="ECO:0000256" key="1">
    <source>
        <dbReference type="SAM" id="MobiDB-lite"/>
    </source>
</evidence>
<keyword evidence="2" id="KW-0472">Membrane</keyword>
<name>A0AAD9LJ21_BABDI</name>
<feature type="region of interest" description="Disordered" evidence="1">
    <location>
        <begin position="1"/>
        <end position="82"/>
    </location>
</feature>
<keyword evidence="2" id="KW-0812">Transmembrane</keyword>
<protein>
    <submittedName>
        <fullName evidence="3">Uncharacterized protein</fullName>
    </submittedName>
</protein>
<feature type="transmembrane region" description="Helical" evidence="2">
    <location>
        <begin position="146"/>
        <end position="168"/>
    </location>
</feature>
<dbReference type="Proteomes" id="UP001195914">
    <property type="component" value="Unassembled WGS sequence"/>
</dbReference>
<reference evidence="3" key="1">
    <citation type="journal article" date="2014" name="Nucleic Acids Res.">
        <title>The evolutionary dynamics of variant antigen genes in Babesia reveal a history of genomic innovation underlying host-parasite interaction.</title>
        <authorList>
            <person name="Jackson A.P."/>
            <person name="Otto T.D."/>
            <person name="Darby A."/>
            <person name="Ramaprasad A."/>
            <person name="Xia D."/>
            <person name="Echaide I.E."/>
            <person name="Farber M."/>
            <person name="Gahlot S."/>
            <person name="Gamble J."/>
            <person name="Gupta D."/>
            <person name="Gupta Y."/>
            <person name="Jackson L."/>
            <person name="Malandrin L."/>
            <person name="Malas T.B."/>
            <person name="Moussa E."/>
            <person name="Nair M."/>
            <person name="Reid A.J."/>
            <person name="Sanders M."/>
            <person name="Sharma J."/>
            <person name="Tracey A."/>
            <person name="Quail M.A."/>
            <person name="Weir W."/>
            <person name="Wastling J.M."/>
            <person name="Hall N."/>
            <person name="Willadsen P."/>
            <person name="Lingelbach K."/>
            <person name="Shiels B."/>
            <person name="Tait A."/>
            <person name="Berriman M."/>
            <person name="Allred D.R."/>
            <person name="Pain A."/>
        </authorList>
    </citation>
    <scope>NUCLEOTIDE SEQUENCE</scope>
    <source>
        <strain evidence="3">1802A</strain>
    </source>
</reference>
<keyword evidence="2" id="KW-1133">Transmembrane helix</keyword>
<sequence>MDDSIPESGSGADTKPTTVADESVSEPVADVKADVETSDNVTVANGTADKEAASPGEESTSPLQETTGVAPAPGESAVAPVFDGNAPEESDGLCANPFRADMDRTQRILRIFCIIGLFPLFWIGWLIGLIYGVFKKKTKRIHFKLVWLLVALTLSAGAALLVLLFYLIGTYVDDIGLVKSEKCLDLKINIKTYPTNRHDPVMLFVFDKADGSYNESPLYGVVNTHKYSVVAANMPSTAGSLDKATLAADPTYGLTKFAAIVGCLNIPPERKVTLVTMFNRGEAAAFKPNPGVHMLVQIMLQQSIRFASILAINSEVVSGNTAASAFPYSQIASHVGFVNKEITCGTTKVMPAVVITVKGKRKYQMMHNTYEALNTAFYASGPNRPATTPVRIDTRDGFESVMKSLEEPLLDLIAYEKGIGSEGLAHDVTCRKALH</sequence>
<feature type="compositionally biased region" description="Polar residues" evidence="1">
    <location>
        <begin position="57"/>
        <end position="67"/>
    </location>
</feature>
<keyword evidence="4" id="KW-1185">Reference proteome</keyword>
<evidence type="ECO:0000313" key="3">
    <source>
        <dbReference type="EMBL" id="KAK1938315.1"/>
    </source>
</evidence>
<reference evidence="3" key="2">
    <citation type="submission" date="2021-05" db="EMBL/GenBank/DDBJ databases">
        <authorList>
            <person name="Pain A."/>
        </authorList>
    </citation>
    <scope>NUCLEOTIDE SEQUENCE</scope>
    <source>
        <strain evidence="3">1802A</strain>
    </source>
</reference>
<dbReference type="AlphaFoldDB" id="A0AAD9LJ21"/>
<evidence type="ECO:0000313" key="4">
    <source>
        <dbReference type="Proteomes" id="UP001195914"/>
    </source>
</evidence>
<proteinExistence type="predicted"/>
<gene>
    <name evidence="3" type="ORF">X943_000094</name>
</gene>
<comment type="caution">
    <text evidence="3">The sequence shown here is derived from an EMBL/GenBank/DDBJ whole genome shotgun (WGS) entry which is preliminary data.</text>
</comment>
<evidence type="ECO:0000256" key="2">
    <source>
        <dbReference type="SAM" id="Phobius"/>
    </source>
</evidence>
<dbReference type="EMBL" id="JAHBMH010000024">
    <property type="protein sequence ID" value="KAK1938315.1"/>
    <property type="molecule type" value="Genomic_DNA"/>
</dbReference>